<dbReference type="PRINTS" id="PR00069">
    <property type="entry name" value="ALDKETRDTASE"/>
</dbReference>
<feature type="domain" description="NADP-dependent oxidoreductase" evidence="1">
    <location>
        <begin position="16"/>
        <end position="296"/>
    </location>
</feature>
<dbReference type="InterPro" id="IPR020471">
    <property type="entry name" value="AKR"/>
</dbReference>
<dbReference type="AlphaFoldDB" id="A0A1G9S316"/>
<dbReference type="GO" id="GO:0005829">
    <property type="term" value="C:cytosol"/>
    <property type="evidence" value="ECO:0007669"/>
    <property type="project" value="TreeGrafter"/>
</dbReference>
<dbReference type="Pfam" id="PF00248">
    <property type="entry name" value="Aldo_ket_red"/>
    <property type="match status" value="1"/>
</dbReference>
<protein>
    <submittedName>
        <fullName evidence="2">Predicted oxidoreductase</fullName>
    </submittedName>
</protein>
<dbReference type="Proteomes" id="UP000182347">
    <property type="component" value="Unassembled WGS sequence"/>
</dbReference>
<keyword evidence="3" id="KW-1185">Reference proteome</keyword>
<dbReference type="InterPro" id="IPR050523">
    <property type="entry name" value="AKR_Detox_Biosynth"/>
</dbReference>
<dbReference type="OrthoDB" id="9773828at2"/>
<organism evidence="2 3">
    <name type="scientific">Sediminibacillus halophilus</name>
    <dbReference type="NCBI Taxonomy" id="482461"/>
    <lineage>
        <taxon>Bacteria</taxon>
        <taxon>Bacillati</taxon>
        <taxon>Bacillota</taxon>
        <taxon>Bacilli</taxon>
        <taxon>Bacillales</taxon>
        <taxon>Bacillaceae</taxon>
        <taxon>Sediminibacillus</taxon>
    </lineage>
</organism>
<accession>A0A1G9S316</accession>
<dbReference type="PANTHER" id="PTHR43364:SF1">
    <property type="entry name" value="OXIDOREDUCTASE YDHF"/>
    <property type="match status" value="1"/>
</dbReference>
<dbReference type="SUPFAM" id="SSF51430">
    <property type="entry name" value="NAD(P)-linked oxidoreductase"/>
    <property type="match status" value="1"/>
</dbReference>
<dbReference type="CDD" id="cd19092">
    <property type="entry name" value="AKR_BsYcsN_EcYdhF-like"/>
    <property type="match status" value="1"/>
</dbReference>
<dbReference type="GO" id="GO:0016491">
    <property type="term" value="F:oxidoreductase activity"/>
    <property type="evidence" value="ECO:0007669"/>
    <property type="project" value="InterPro"/>
</dbReference>
<dbReference type="InterPro" id="IPR036812">
    <property type="entry name" value="NAD(P)_OxRdtase_dom_sf"/>
</dbReference>
<dbReference type="Gene3D" id="3.20.20.100">
    <property type="entry name" value="NADP-dependent oxidoreductase domain"/>
    <property type="match status" value="1"/>
</dbReference>
<dbReference type="EMBL" id="FNHF01000002">
    <property type="protein sequence ID" value="SDM29866.1"/>
    <property type="molecule type" value="Genomic_DNA"/>
</dbReference>
<name>A0A1G9S316_9BACI</name>
<evidence type="ECO:0000313" key="3">
    <source>
        <dbReference type="Proteomes" id="UP000182347"/>
    </source>
</evidence>
<evidence type="ECO:0000313" key="2">
    <source>
        <dbReference type="EMBL" id="SDM29866.1"/>
    </source>
</evidence>
<dbReference type="InterPro" id="IPR023210">
    <property type="entry name" value="NADP_OxRdtase_dom"/>
</dbReference>
<sequence>MKKIKLGTSDLHTGEVSLGCMRMDKLSSQDAANVIENAVEHGVDLFDHADIYGGGKSEEVFAGALKETSINRKDIVIQTKCGIRNGFFDFSKQHILDSVDGSLERLDTDYIDILLLHRPDALMEAEEVAEAFAKLKESGKVRHFGVSNQNPMQIELLKKYLQDDLIINQLQLSLMFTPMIDAGLNVNMQHDPAVVRDSSILDYSRLNEMTIQAWSPFQFGMFEGVFVGNDKFPDLNAKLQELAEKKGVTDSAIAIAWILRHPANIQPVVGTMNVQRLAGIAKASDVELTREEWYELYRAAGNKLP</sequence>
<dbReference type="PANTHER" id="PTHR43364">
    <property type="entry name" value="NADH-SPECIFIC METHYLGLYOXAL REDUCTASE-RELATED"/>
    <property type="match status" value="1"/>
</dbReference>
<dbReference type="STRING" id="482461.SAMN05216244_2259"/>
<reference evidence="3" key="1">
    <citation type="submission" date="2016-10" db="EMBL/GenBank/DDBJ databases">
        <authorList>
            <person name="Varghese N."/>
            <person name="Submissions S."/>
        </authorList>
    </citation>
    <scope>NUCLEOTIDE SEQUENCE [LARGE SCALE GENOMIC DNA]</scope>
    <source>
        <strain evidence="3">CGMCC 1.6199</strain>
    </source>
</reference>
<evidence type="ECO:0000259" key="1">
    <source>
        <dbReference type="Pfam" id="PF00248"/>
    </source>
</evidence>
<proteinExistence type="predicted"/>
<dbReference type="RefSeq" id="WP_074598890.1">
    <property type="nucleotide sequence ID" value="NZ_FNHF01000002.1"/>
</dbReference>
<gene>
    <name evidence="2" type="ORF">SAMN05216244_2259</name>
</gene>